<comment type="cofactor">
    <cofactor evidence="1">
        <name>[4Fe-4S] cluster</name>
        <dbReference type="ChEBI" id="CHEBI:49883"/>
    </cofactor>
</comment>
<dbReference type="GO" id="GO:0046872">
    <property type="term" value="F:metal ion binding"/>
    <property type="evidence" value="ECO:0007669"/>
    <property type="project" value="UniProtKB-KW"/>
</dbReference>
<evidence type="ECO:0000256" key="11">
    <source>
        <dbReference type="ARBA" id="ARBA00031690"/>
    </source>
</evidence>
<dbReference type="FunFam" id="3.40.50.11850:FF:000001">
    <property type="entry name" value="2-(3-amino-3-carboxypropyl)histidine synthase subunit 1"/>
    <property type="match status" value="1"/>
</dbReference>
<evidence type="ECO:0000256" key="10">
    <source>
        <dbReference type="ARBA" id="ARBA00023014"/>
    </source>
</evidence>
<dbReference type="EC" id="2.5.1.108" evidence="4"/>
<comment type="similarity">
    <text evidence="3">Belongs to the DPH1/DPH2 family. DPH1 subfamily.</text>
</comment>
<keyword evidence="9" id="KW-0408">Iron</keyword>
<dbReference type="InterPro" id="IPR042264">
    <property type="entry name" value="DPH1/DPH2_2"/>
</dbReference>
<dbReference type="AlphaFoldDB" id="A0A9Q1CE17"/>
<dbReference type="GO" id="GO:0090560">
    <property type="term" value="F:2-(3-amino-3-carboxypropyl)histidine synthase activity"/>
    <property type="evidence" value="ECO:0007669"/>
    <property type="project" value="UniProtKB-EC"/>
</dbReference>
<evidence type="ECO:0000256" key="8">
    <source>
        <dbReference type="ARBA" id="ARBA00022723"/>
    </source>
</evidence>
<evidence type="ECO:0000256" key="9">
    <source>
        <dbReference type="ARBA" id="ARBA00023004"/>
    </source>
</evidence>
<evidence type="ECO:0000313" key="17">
    <source>
        <dbReference type="Proteomes" id="UP001152320"/>
    </source>
</evidence>
<evidence type="ECO:0000256" key="14">
    <source>
        <dbReference type="ARBA" id="ARBA00048403"/>
    </source>
</evidence>
<dbReference type="SFLD" id="SFLDS00032">
    <property type="entry name" value="Radical_SAM_3-amino-3-carboxyp"/>
    <property type="match status" value="1"/>
</dbReference>
<evidence type="ECO:0000256" key="7">
    <source>
        <dbReference type="ARBA" id="ARBA00022691"/>
    </source>
</evidence>
<dbReference type="NCBIfam" id="TIGR00322">
    <property type="entry name" value="diphth2_R"/>
    <property type="match status" value="1"/>
</dbReference>
<keyword evidence="10" id="KW-0411">Iron-sulfur</keyword>
<organism evidence="16 17">
    <name type="scientific">Holothuria leucospilota</name>
    <name type="common">Black long sea cucumber</name>
    <name type="synonym">Mertensiothuria leucospilota</name>
    <dbReference type="NCBI Taxonomy" id="206669"/>
    <lineage>
        <taxon>Eukaryota</taxon>
        <taxon>Metazoa</taxon>
        <taxon>Echinodermata</taxon>
        <taxon>Eleutherozoa</taxon>
        <taxon>Echinozoa</taxon>
        <taxon>Holothuroidea</taxon>
        <taxon>Aspidochirotacea</taxon>
        <taxon>Aspidochirotida</taxon>
        <taxon>Holothuriidae</taxon>
        <taxon>Holothuria</taxon>
    </lineage>
</organism>
<evidence type="ECO:0000256" key="12">
    <source>
        <dbReference type="ARBA" id="ARBA00032574"/>
    </source>
</evidence>
<dbReference type="InterPro" id="IPR016435">
    <property type="entry name" value="DPH1/DPH2"/>
</dbReference>
<evidence type="ECO:0000256" key="4">
    <source>
        <dbReference type="ARBA" id="ARBA00012221"/>
    </source>
</evidence>
<comment type="catalytic activity">
    <reaction evidence="14">
        <text>L-histidyl-[translation elongation factor 2] + S-adenosyl-L-methionine = 2-[(3S)-amino-3-carboxypropyl]-L-histidyl-[translation elongation factor 2] + S-methyl-5'-thioadenosine + H(+)</text>
        <dbReference type="Rhea" id="RHEA:36783"/>
        <dbReference type="Rhea" id="RHEA-COMP:9748"/>
        <dbReference type="Rhea" id="RHEA-COMP:9749"/>
        <dbReference type="ChEBI" id="CHEBI:15378"/>
        <dbReference type="ChEBI" id="CHEBI:17509"/>
        <dbReference type="ChEBI" id="CHEBI:29979"/>
        <dbReference type="ChEBI" id="CHEBI:59789"/>
        <dbReference type="ChEBI" id="CHEBI:73995"/>
        <dbReference type="EC" id="2.5.1.108"/>
    </reaction>
</comment>
<evidence type="ECO:0000256" key="13">
    <source>
        <dbReference type="ARBA" id="ARBA00032789"/>
    </source>
</evidence>
<dbReference type="PANTHER" id="PTHR10762">
    <property type="entry name" value="DIPHTHAMIDE BIOSYNTHESIS PROTEIN"/>
    <property type="match status" value="1"/>
</dbReference>
<name>A0A9Q1CE17_HOLLE</name>
<keyword evidence="17" id="KW-1185">Reference proteome</keyword>
<evidence type="ECO:0000256" key="15">
    <source>
        <dbReference type="SAM" id="MobiDB-lite"/>
    </source>
</evidence>
<dbReference type="Proteomes" id="UP001152320">
    <property type="component" value="Chromosome 4"/>
</dbReference>
<accession>A0A9Q1CE17</accession>
<protein>
    <recommendedName>
        <fullName evidence="5">2-(3-amino-3-carboxypropyl)histidine synthase subunit 1</fullName>
        <ecNumber evidence="4">2.5.1.108</ecNumber>
    </recommendedName>
    <alternativeName>
        <fullName evidence="12">Diphthamide biosynthesis protein 1</fullName>
    </alternativeName>
    <alternativeName>
        <fullName evidence="13">Diphtheria toxin resistance protein 1</fullName>
    </alternativeName>
    <alternativeName>
        <fullName evidence="11">S-adenosyl-L-methionine:L-histidine 3-amino-3-carboxypropyltransferase 1</fullName>
    </alternativeName>
</protein>
<dbReference type="Gene3D" id="3.40.50.11850">
    <property type="entry name" value="Diphthamide synthesis DPH1/DPH2 domain 2"/>
    <property type="match status" value="1"/>
</dbReference>
<evidence type="ECO:0000256" key="1">
    <source>
        <dbReference type="ARBA" id="ARBA00001966"/>
    </source>
</evidence>
<comment type="caution">
    <text evidence="16">The sequence shown here is derived from an EMBL/GenBank/DDBJ whole genome shotgun (WGS) entry which is preliminary data.</text>
</comment>
<evidence type="ECO:0000256" key="6">
    <source>
        <dbReference type="ARBA" id="ARBA00022679"/>
    </source>
</evidence>
<feature type="region of interest" description="Disordered" evidence="15">
    <location>
        <begin position="286"/>
        <end position="331"/>
    </location>
</feature>
<evidence type="ECO:0000256" key="2">
    <source>
        <dbReference type="ARBA" id="ARBA00005156"/>
    </source>
</evidence>
<dbReference type="InterPro" id="IPR042263">
    <property type="entry name" value="DPH1/DPH2_1"/>
</dbReference>
<dbReference type="Gene3D" id="3.40.50.11860">
    <property type="entry name" value="Diphthamide synthesis DPH1/DPH2 domain 3"/>
    <property type="match status" value="1"/>
</dbReference>
<dbReference type="PANTHER" id="PTHR10762:SF1">
    <property type="entry name" value="2-(3-AMINO-3-CARBOXYPROPYL)HISTIDINE SYNTHASE SUBUNIT 1"/>
    <property type="match status" value="1"/>
</dbReference>
<dbReference type="Gene3D" id="3.40.50.11840">
    <property type="entry name" value="Diphthamide synthesis DPH1/DPH2 domain 1"/>
    <property type="match status" value="1"/>
</dbReference>
<evidence type="ECO:0000256" key="3">
    <source>
        <dbReference type="ARBA" id="ARBA00010173"/>
    </source>
</evidence>
<gene>
    <name evidence="16" type="ORF">HOLleu_10764</name>
</gene>
<proteinExistence type="inferred from homology"/>
<dbReference type="EMBL" id="JAIZAY010000004">
    <property type="protein sequence ID" value="KAJ8043592.1"/>
    <property type="molecule type" value="Genomic_DNA"/>
</dbReference>
<dbReference type="OrthoDB" id="1649088at2759"/>
<dbReference type="GO" id="GO:0017183">
    <property type="term" value="P:protein histidyl modification to diphthamide"/>
    <property type="evidence" value="ECO:0007669"/>
    <property type="project" value="InterPro"/>
</dbReference>
<dbReference type="GO" id="GO:0051536">
    <property type="term" value="F:iron-sulfur cluster binding"/>
    <property type="evidence" value="ECO:0007669"/>
    <property type="project" value="UniProtKB-KW"/>
</dbReference>
<keyword evidence="6" id="KW-0808">Transferase</keyword>
<comment type="pathway">
    <text evidence="2">Protein modification; peptidyl-diphthamide biosynthesis.</text>
</comment>
<dbReference type="FunFam" id="3.40.50.11860:FF:000002">
    <property type="entry name" value="2-(3-amino-3-carboxypropyl)histidine synthase subunit 1"/>
    <property type="match status" value="1"/>
</dbReference>
<evidence type="ECO:0000256" key="5">
    <source>
        <dbReference type="ARBA" id="ARBA00021915"/>
    </source>
</evidence>
<keyword evidence="7" id="KW-0949">S-adenosyl-L-methionine</keyword>
<dbReference type="Pfam" id="PF01866">
    <property type="entry name" value="Diphthamide_syn"/>
    <property type="match status" value="1"/>
</dbReference>
<dbReference type="InterPro" id="IPR042265">
    <property type="entry name" value="DPH1/DPH2_3"/>
</dbReference>
<evidence type="ECO:0000313" key="16">
    <source>
        <dbReference type="EMBL" id="KAJ8043592.1"/>
    </source>
</evidence>
<keyword evidence="8" id="KW-0479">Metal-binding</keyword>
<reference evidence="16" key="1">
    <citation type="submission" date="2021-10" db="EMBL/GenBank/DDBJ databases">
        <title>Tropical sea cucumber genome reveals ecological adaptation and Cuvierian tubules defense mechanism.</title>
        <authorList>
            <person name="Chen T."/>
        </authorList>
    </citation>
    <scope>NUCLEOTIDE SEQUENCE</scope>
    <source>
        <strain evidence="16">Nanhai2018</strain>
        <tissue evidence="16">Muscle</tissue>
    </source>
</reference>
<sequence>MGDVTYGACCVDDFTAKALGADLMIHYGHSCLIPINVTTGINMLYVFVDIKIDVAHFIDTVRHNFSPGTSLAMVSTIQFVAAIQAAGRDLTKDYSITIPQAKPLSPGEILGCTAPKVSGVDAIIYLGDGRFHMEAAMIANPDIQMYRYDPYTKIFSKEYYEIDRMHDLRKSAIQVASQAKKFGLVLGTLGRQGSPKVLEQLTTKFKAAGIDTVTVLLSELFPDKIKLFEDVDAWVQIACPRLSIDWGYAFPKPVLSPYEASVVLNLLEWQQDYPMDFYANDSLGPWTPNNEANRPPRPSRGNRRGAPKVSVKEEKDPVKQTAGEESSDCLKCTNCECGNSKVEKAIPDKSGDR</sequence>